<dbReference type="RefSeq" id="XP_003289841.1">
    <property type="nucleotide sequence ID" value="XM_003289793.1"/>
</dbReference>
<protein>
    <submittedName>
        <fullName evidence="2">Uncharacterized protein</fullName>
    </submittedName>
</protein>
<sequence length="314" mass="33852">MRILKSLILFIALCNILVSALLPPSPGPIDRSQLTDEPVVAYYGSGSDNGIYSIGDGCSNSKITLPKEYMPIVVLNETSYLATTYGNSDFNIAVVSSQGTQQVQIQSGLKSIAAHGGVSSTISYDDKLNAFIFINKEGFTTNIITYLIDQDSHTSTSIKNSIAFPSPYYDLTTSTLYFAAVIIGDVSYVVYDQSGMKVYSLRDLDLGVGFDSLQVAAYNGQVVLFGKNSGEETSHLFLVNPESKNTTLLNQGTNAVSMITGANPRYVLLVTSSQTYMQIDLETGASTEFTAACPETSFSNSFISSIAVKDIFSF</sequence>
<dbReference type="InParanoid" id="F0ZR01"/>
<evidence type="ECO:0000256" key="1">
    <source>
        <dbReference type="SAM" id="SignalP"/>
    </source>
</evidence>
<keyword evidence="3" id="KW-1185">Reference proteome</keyword>
<evidence type="ECO:0000313" key="3">
    <source>
        <dbReference type="Proteomes" id="UP000001064"/>
    </source>
</evidence>
<dbReference type="EMBL" id="GL871133">
    <property type="protein sequence ID" value="EGC33621.1"/>
    <property type="molecule type" value="Genomic_DNA"/>
</dbReference>
<proteinExistence type="predicted"/>
<keyword evidence="1" id="KW-0732">Signal</keyword>
<dbReference type="KEGG" id="dpp:DICPUDRAFT_154307"/>
<dbReference type="VEuPathDB" id="AmoebaDB:DICPUDRAFT_154307"/>
<dbReference type="GeneID" id="10503269"/>
<feature type="chain" id="PRO_5003265336" evidence="1">
    <location>
        <begin position="21"/>
        <end position="314"/>
    </location>
</feature>
<organism evidence="2 3">
    <name type="scientific">Dictyostelium purpureum</name>
    <name type="common">Slime mold</name>
    <dbReference type="NCBI Taxonomy" id="5786"/>
    <lineage>
        <taxon>Eukaryota</taxon>
        <taxon>Amoebozoa</taxon>
        <taxon>Evosea</taxon>
        <taxon>Eumycetozoa</taxon>
        <taxon>Dictyostelia</taxon>
        <taxon>Dictyosteliales</taxon>
        <taxon>Dictyosteliaceae</taxon>
        <taxon>Dictyostelium</taxon>
    </lineage>
</organism>
<name>F0ZR01_DICPU</name>
<dbReference type="AlphaFoldDB" id="F0ZR01"/>
<dbReference type="SUPFAM" id="SSF69304">
    <property type="entry name" value="Tricorn protease N-terminal domain"/>
    <property type="match status" value="1"/>
</dbReference>
<evidence type="ECO:0000313" key="2">
    <source>
        <dbReference type="EMBL" id="EGC33621.1"/>
    </source>
</evidence>
<reference evidence="3" key="1">
    <citation type="journal article" date="2011" name="Genome Biol.">
        <title>Comparative genomics of the social amoebae Dictyostelium discoideum and Dictyostelium purpureum.</title>
        <authorList>
            <consortium name="US DOE Joint Genome Institute (JGI-PGF)"/>
            <person name="Sucgang R."/>
            <person name="Kuo A."/>
            <person name="Tian X."/>
            <person name="Salerno W."/>
            <person name="Parikh A."/>
            <person name="Feasley C.L."/>
            <person name="Dalin E."/>
            <person name="Tu H."/>
            <person name="Huang E."/>
            <person name="Barry K."/>
            <person name="Lindquist E."/>
            <person name="Shapiro H."/>
            <person name="Bruce D."/>
            <person name="Schmutz J."/>
            <person name="Salamov A."/>
            <person name="Fey P."/>
            <person name="Gaudet P."/>
            <person name="Anjard C."/>
            <person name="Babu M.M."/>
            <person name="Basu S."/>
            <person name="Bushmanova Y."/>
            <person name="van der Wel H."/>
            <person name="Katoh-Kurasawa M."/>
            <person name="Dinh C."/>
            <person name="Coutinho P.M."/>
            <person name="Saito T."/>
            <person name="Elias M."/>
            <person name="Schaap P."/>
            <person name="Kay R.R."/>
            <person name="Henrissat B."/>
            <person name="Eichinger L."/>
            <person name="Rivero F."/>
            <person name="Putnam N.H."/>
            <person name="West C.M."/>
            <person name="Loomis W.F."/>
            <person name="Chisholm R.L."/>
            <person name="Shaulsky G."/>
            <person name="Strassmann J.E."/>
            <person name="Queller D.C."/>
            <person name="Kuspa A."/>
            <person name="Grigoriev I.V."/>
        </authorList>
    </citation>
    <scope>NUCLEOTIDE SEQUENCE [LARGE SCALE GENOMIC DNA]</scope>
    <source>
        <strain evidence="3">QSDP1</strain>
    </source>
</reference>
<gene>
    <name evidence="2" type="ORF">DICPUDRAFT_154307</name>
</gene>
<feature type="signal peptide" evidence="1">
    <location>
        <begin position="1"/>
        <end position="20"/>
    </location>
</feature>
<dbReference type="Proteomes" id="UP000001064">
    <property type="component" value="Unassembled WGS sequence"/>
</dbReference>
<accession>F0ZR01</accession>